<proteinExistence type="predicted"/>
<comment type="caution">
    <text evidence="1">The sequence shown here is derived from an EMBL/GenBank/DDBJ whole genome shotgun (WGS) entry which is preliminary data.</text>
</comment>
<sequence length="47" mass="5153">MTTQTIKENLSTTEEALLSEMVTPNIHAATELYGRLVGLNNIYNGEA</sequence>
<evidence type="ECO:0000313" key="2">
    <source>
        <dbReference type="Proteomes" id="UP000321787"/>
    </source>
</evidence>
<dbReference type="AlphaFoldDB" id="A0A510UDB8"/>
<gene>
    <name evidence="1" type="ORF">AFI02nite_06280</name>
</gene>
<evidence type="ECO:0000313" key="1">
    <source>
        <dbReference type="EMBL" id="GEK12592.1"/>
    </source>
</evidence>
<reference evidence="1 2" key="1">
    <citation type="submission" date="2019-07" db="EMBL/GenBank/DDBJ databases">
        <title>Whole genome shotgun sequence of Aliivibrio fischeri NBRC 101058.</title>
        <authorList>
            <person name="Hosoyama A."/>
            <person name="Uohara A."/>
            <person name="Ohji S."/>
            <person name="Ichikawa N."/>
        </authorList>
    </citation>
    <scope>NUCLEOTIDE SEQUENCE [LARGE SCALE GENOMIC DNA]</scope>
    <source>
        <strain evidence="1 2">NBRC 101058</strain>
    </source>
</reference>
<protein>
    <submittedName>
        <fullName evidence="1">Uncharacterized protein</fullName>
    </submittedName>
</protein>
<name>A0A510UDB8_ALIFS</name>
<organism evidence="1 2">
    <name type="scientific">Aliivibrio fischeri</name>
    <name type="common">Vibrio fischeri</name>
    <dbReference type="NCBI Taxonomy" id="668"/>
    <lineage>
        <taxon>Bacteria</taxon>
        <taxon>Pseudomonadati</taxon>
        <taxon>Pseudomonadota</taxon>
        <taxon>Gammaproteobacteria</taxon>
        <taxon>Vibrionales</taxon>
        <taxon>Vibrionaceae</taxon>
        <taxon>Aliivibrio</taxon>
    </lineage>
</organism>
<dbReference type="Proteomes" id="UP000321787">
    <property type="component" value="Unassembled WGS sequence"/>
</dbReference>
<dbReference type="EMBL" id="BJTZ01000002">
    <property type="protein sequence ID" value="GEK12592.1"/>
    <property type="molecule type" value="Genomic_DNA"/>
</dbReference>
<accession>A0A510UDB8</accession>
<dbReference type="RefSeq" id="WP_186809339.1">
    <property type="nucleotide sequence ID" value="NZ_BJTZ01000002.1"/>
</dbReference>